<comment type="caution">
    <text evidence="5">The sequence shown here is derived from an EMBL/GenBank/DDBJ whole genome shotgun (WGS) entry which is preliminary data.</text>
</comment>
<evidence type="ECO:0000256" key="3">
    <source>
        <dbReference type="ARBA" id="ARBA00022807"/>
    </source>
</evidence>
<dbReference type="Pfam" id="PF00656">
    <property type="entry name" value="Peptidase_C14"/>
    <property type="match status" value="1"/>
</dbReference>
<keyword evidence="3" id="KW-0788">Thiol protease</keyword>
<evidence type="ECO:0000256" key="2">
    <source>
        <dbReference type="ARBA" id="ARBA00022703"/>
    </source>
</evidence>
<dbReference type="GO" id="GO:0005737">
    <property type="term" value="C:cytoplasm"/>
    <property type="evidence" value="ECO:0007669"/>
    <property type="project" value="TreeGrafter"/>
</dbReference>
<dbReference type="GO" id="GO:0006508">
    <property type="term" value="P:proteolysis"/>
    <property type="evidence" value="ECO:0007669"/>
    <property type="project" value="InterPro"/>
</dbReference>
<proteinExistence type="inferred from homology"/>
<dbReference type="AlphaFoldDB" id="A0AA39MGI2"/>
<dbReference type="Proteomes" id="UP001175226">
    <property type="component" value="Unassembled WGS sequence"/>
</dbReference>
<accession>A0AA39MGI2</accession>
<organism evidence="5 6">
    <name type="scientific">Armillaria borealis</name>
    <dbReference type="NCBI Taxonomy" id="47425"/>
    <lineage>
        <taxon>Eukaryota</taxon>
        <taxon>Fungi</taxon>
        <taxon>Dikarya</taxon>
        <taxon>Basidiomycota</taxon>
        <taxon>Agaricomycotina</taxon>
        <taxon>Agaricomycetes</taxon>
        <taxon>Agaricomycetidae</taxon>
        <taxon>Agaricales</taxon>
        <taxon>Marasmiineae</taxon>
        <taxon>Physalacriaceae</taxon>
        <taxon>Armillaria</taxon>
    </lineage>
</organism>
<keyword evidence="2" id="KW-0053">Apoptosis</keyword>
<feature type="domain" description="Peptidase C14 caspase" evidence="4">
    <location>
        <begin position="59"/>
        <end position="314"/>
    </location>
</feature>
<dbReference type="InterPro" id="IPR050452">
    <property type="entry name" value="Metacaspase"/>
</dbReference>
<keyword evidence="3" id="KW-0378">Hydrolase</keyword>
<reference evidence="5" key="1">
    <citation type="submission" date="2023-06" db="EMBL/GenBank/DDBJ databases">
        <authorList>
            <consortium name="Lawrence Berkeley National Laboratory"/>
            <person name="Ahrendt S."/>
            <person name="Sahu N."/>
            <person name="Indic B."/>
            <person name="Wong-Bajracharya J."/>
            <person name="Merenyi Z."/>
            <person name="Ke H.-M."/>
            <person name="Monk M."/>
            <person name="Kocsube S."/>
            <person name="Drula E."/>
            <person name="Lipzen A."/>
            <person name="Balint B."/>
            <person name="Henrissat B."/>
            <person name="Andreopoulos B."/>
            <person name="Martin F.M."/>
            <person name="Harder C.B."/>
            <person name="Rigling D."/>
            <person name="Ford K.L."/>
            <person name="Foster G.D."/>
            <person name="Pangilinan J."/>
            <person name="Papanicolaou A."/>
            <person name="Barry K."/>
            <person name="LaButti K."/>
            <person name="Viragh M."/>
            <person name="Koriabine M."/>
            <person name="Yan M."/>
            <person name="Riley R."/>
            <person name="Champramary S."/>
            <person name="Plett K.L."/>
            <person name="Tsai I.J."/>
            <person name="Slot J."/>
            <person name="Sipos G."/>
            <person name="Plett J."/>
            <person name="Nagy L.G."/>
            <person name="Grigoriev I.V."/>
        </authorList>
    </citation>
    <scope>NUCLEOTIDE SEQUENCE</scope>
    <source>
        <strain evidence="5">FPL87.14</strain>
    </source>
</reference>
<name>A0AA39MGI2_9AGAR</name>
<keyword evidence="3" id="KW-0645">Protease</keyword>
<keyword evidence="6" id="KW-1185">Reference proteome</keyword>
<evidence type="ECO:0000259" key="4">
    <source>
        <dbReference type="Pfam" id="PF00656"/>
    </source>
</evidence>
<dbReference type="GO" id="GO:0004197">
    <property type="term" value="F:cysteine-type endopeptidase activity"/>
    <property type="evidence" value="ECO:0007669"/>
    <property type="project" value="InterPro"/>
</dbReference>
<gene>
    <name evidence="5" type="ORF">EV421DRAFT_1910148</name>
</gene>
<comment type="similarity">
    <text evidence="1">Belongs to the peptidase C14B family.</text>
</comment>
<evidence type="ECO:0000313" key="6">
    <source>
        <dbReference type="Proteomes" id="UP001175226"/>
    </source>
</evidence>
<protein>
    <recommendedName>
        <fullName evidence="4">Peptidase C14 caspase domain-containing protein</fullName>
    </recommendedName>
</protein>
<dbReference type="PANTHER" id="PTHR48104:SF30">
    <property type="entry name" value="METACASPASE-1"/>
    <property type="match status" value="1"/>
</dbReference>
<evidence type="ECO:0000256" key="1">
    <source>
        <dbReference type="ARBA" id="ARBA00009005"/>
    </source>
</evidence>
<dbReference type="SUPFAM" id="SSF52129">
    <property type="entry name" value="Caspase-like"/>
    <property type="match status" value="1"/>
</dbReference>
<dbReference type="EMBL" id="JAUEPT010000081">
    <property type="protein sequence ID" value="KAK0433472.1"/>
    <property type="molecule type" value="Genomic_DNA"/>
</dbReference>
<dbReference type="Gene3D" id="3.40.50.1460">
    <property type="match status" value="1"/>
</dbReference>
<dbReference type="InterPro" id="IPR011600">
    <property type="entry name" value="Pept_C14_caspase"/>
</dbReference>
<dbReference type="GO" id="GO:0006915">
    <property type="term" value="P:apoptotic process"/>
    <property type="evidence" value="ECO:0007669"/>
    <property type="project" value="UniProtKB-KW"/>
</dbReference>
<sequence>MSTSATKKKNPSSFVFDLREVVWTFAGVGNEKGKAPSAGWCLTTAGDVFSVESTSEDLFALVIGIDSYAERRALTASVLDAKAIVTFLKSIGVPDRNIIGLYDAEATFDGILKGFEALATRGDIKKGRSSIFIYFSGHGTSDYKSALPKNQERYWSGWEENVIEQICPQDIGRMPGIPDRMVATWLNKLSKEKSDNIILMLDSCYSAGMTRADGGGQGDDDEFETRTILDPPPLSFSDEIWSRIPPIGEADILTQDQTHSESRPTRNPLGFEVMYNHSHVLLAACSRDSKAQAKKHKGGVFTTAVLEVLESVRTRGQSISSISYVSLVEGLHRPISRLLLSRSGVPVGTQFPHCEGFGSNRGIFSHQVVFIDNELVRVTRSGSRIFLSVGHAQGVISGSEYSVHWERDMPTASSALPGAVLQVSNIDTFQAELILRGMPLSHFPESCFAKFMRAPHSSPLLNVFCGDSMWVRHVVGQRQDIRWVGRREDAQMELVIDNLEVAFHSLTPVGGKMYSCESGRIPRRIRTSAGMEENRSRVMDVLRWANRFYYHMNRHSVISGISLELHALEKVSSTTRDKDASYTRIGQNLFDRHGQAVININNPKRPFGVTLHNRTGIDYYPYFFAFESDLSISSYPFDEPQFSTVSGRSDIVDCPLPKGSSMTLGCGSASNPVCFPLLPGMDHDVTVWKVFLTTDRVDMGSIGQSAEIIWGNKRVDVKDPEHYVQHWGDVSGTVVQLKSY</sequence>
<dbReference type="InterPro" id="IPR029030">
    <property type="entry name" value="Caspase-like_dom_sf"/>
</dbReference>
<evidence type="ECO:0000313" key="5">
    <source>
        <dbReference type="EMBL" id="KAK0433472.1"/>
    </source>
</evidence>
<dbReference type="PANTHER" id="PTHR48104">
    <property type="entry name" value="METACASPASE-4"/>
    <property type="match status" value="1"/>
</dbReference>